<dbReference type="RefSeq" id="WP_146577465.1">
    <property type="nucleotide sequence ID" value="NZ_SJPM01000003.1"/>
</dbReference>
<feature type="domain" description="F5/8 type C" evidence="3">
    <location>
        <begin position="280"/>
        <end position="381"/>
    </location>
</feature>
<feature type="coiled-coil region" evidence="1">
    <location>
        <begin position="897"/>
        <end position="924"/>
    </location>
</feature>
<name>A0A5C6AFN7_9BACT</name>
<evidence type="ECO:0000259" key="3">
    <source>
        <dbReference type="Pfam" id="PF00754"/>
    </source>
</evidence>
<reference evidence="4 5" key="1">
    <citation type="submission" date="2019-02" db="EMBL/GenBank/DDBJ databases">
        <title>Deep-cultivation of Planctomycetes and their phenomic and genomic characterization uncovers novel biology.</title>
        <authorList>
            <person name="Wiegand S."/>
            <person name="Jogler M."/>
            <person name="Boedeker C."/>
            <person name="Pinto D."/>
            <person name="Vollmers J."/>
            <person name="Rivas-Marin E."/>
            <person name="Kohn T."/>
            <person name="Peeters S.H."/>
            <person name="Heuer A."/>
            <person name="Rast P."/>
            <person name="Oberbeckmann S."/>
            <person name="Bunk B."/>
            <person name="Jeske O."/>
            <person name="Meyerdierks A."/>
            <person name="Storesund J.E."/>
            <person name="Kallscheuer N."/>
            <person name="Luecker S."/>
            <person name="Lage O.M."/>
            <person name="Pohl T."/>
            <person name="Merkel B.J."/>
            <person name="Hornburger P."/>
            <person name="Mueller R.-W."/>
            <person name="Bruemmer F."/>
            <person name="Labrenz M."/>
            <person name="Spormann A.M."/>
            <person name="Op Den Camp H."/>
            <person name="Overmann J."/>
            <person name="Amann R."/>
            <person name="Jetten M.S.M."/>
            <person name="Mascher T."/>
            <person name="Medema M.H."/>
            <person name="Devos D.P."/>
            <person name="Kaster A.-K."/>
            <person name="Ovreas L."/>
            <person name="Rohde M."/>
            <person name="Galperin M.Y."/>
            <person name="Jogler C."/>
        </authorList>
    </citation>
    <scope>NUCLEOTIDE SEQUENCE [LARGE SCALE GENOMIC DNA]</scope>
    <source>
        <strain evidence="4 5">Pla100</strain>
    </source>
</reference>
<dbReference type="GO" id="GO:0004553">
    <property type="term" value="F:hydrolase activity, hydrolyzing O-glycosyl compounds"/>
    <property type="evidence" value="ECO:0007669"/>
    <property type="project" value="TreeGrafter"/>
</dbReference>
<feature type="signal peptide" evidence="2">
    <location>
        <begin position="1"/>
        <end position="19"/>
    </location>
</feature>
<dbReference type="OrthoDB" id="177731at2"/>
<protein>
    <recommendedName>
        <fullName evidence="3">F5/8 type C domain-containing protein</fullName>
    </recommendedName>
</protein>
<evidence type="ECO:0000256" key="2">
    <source>
        <dbReference type="SAM" id="SignalP"/>
    </source>
</evidence>
<keyword evidence="2" id="KW-0732">Signal</keyword>
<dbReference type="InterPro" id="IPR051923">
    <property type="entry name" value="Glycosyl_Hydrolase_39"/>
</dbReference>
<dbReference type="PANTHER" id="PTHR12631:SF10">
    <property type="entry name" value="BETA-XYLOSIDASE-LIKE PROTEIN-RELATED"/>
    <property type="match status" value="1"/>
</dbReference>
<organism evidence="4 5">
    <name type="scientific">Neorhodopirellula pilleata</name>
    <dbReference type="NCBI Taxonomy" id="2714738"/>
    <lineage>
        <taxon>Bacteria</taxon>
        <taxon>Pseudomonadati</taxon>
        <taxon>Planctomycetota</taxon>
        <taxon>Planctomycetia</taxon>
        <taxon>Pirellulales</taxon>
        <taxon>Pirellulaceae</taxon>
        <taxon>Neorhodopirellula</taxon>
    </lineage>
</organism>
<keyword evidence="5" id="KW-1185">Reference proteome</keyword>
<gene>
    <name evidence="4" type="ORF">Pla100_19500</name>
</gene>
<sequence length="1069" mass="117899" precursor="true">MRKLLTASLLGWCLCGGLAANGVAPKDSRCAALAVGNQQELLAILDGGSLPGFGAWRVGNPRVGRATVASKVGNCATSLEGDAQQGGAKLDARLADGPFPDLLGFGCWVHVAEDGNIATIGFQVSDGEGEALIRTWPAKTGWQWIECDLADTESFQQAYPQRDRNGVVDASLKSIHLVAFTDREGHCGLACDALIACREPGERVLRVQTNAAGWGEPGEAPAMRLLVHNSFAEARSIDITYHLQRNPHLRSVMVPHPIDGLDHAIGAAGWVEVDGKRIDDASLCDGDDQTACNLPWKQYTGADAIVDLGEQRMISRMDWIAGDANWIWRVDIAASVDGENWQPVIGLQDFDLHDRWGHHRFPVKAAFPARYLRLHFHKNNEQVSVIRMPTALKIYDGVANDAVAMPKVGEEVVAGSQRINIPARSFAECSLDLSEPLETGAYLIGLEIDGERRELQVVDYFVAPLGTVDAEAGKRFGINVSEPKYAESMRRVGFGWVRFENCKWQMFAPAPDRVAFDGSVAPWHVDMDGYFQRYHELGFKVLPYVFETPAWATRAGSDVKKNRSHYPPKDNADYAEAIFQLVARMGTKQHPAEELLTPDRRSATGGIDAVEIWNEPNLNDPGWGFFVGSLDEYYELFRLAAEAAKRADPTMPVAAAGFAGIDPAIYEGLERYRYADGKRPIDFADIINVHFYSGTADPERCGWDPNVERSGPGDPASLTYEEKLNAVVNFRERVKPEAEIWITETGNDVGGPLGLSERHQAAKLPRCLAMALGAGVDKVFIYREKGSTPAQHAGAGLLRNDESRRPSWFTMANMVRELQGFDGKALRLPSEDERVWAYLWRDDNRCRLMIWRIEEDGPMPFDLGYVEYRDAFGARYRDVASREMVLTDLPIYIDVDAENLKGLIAKAEAAQADASAERERLAKRRVMLLDFGSTEQVDSMQGYGPTRHFVAVDAQTAWDSERGWGFVQPGQRLIDAHWVKSKRERDAVRMATGSCFRLALPVGNFELRIAGSGINQAPVTVTLSGGIARELTVGSETSEVSIPVSSDGTPIDIQFGGYGDLRWITAIEQ</sequence>
<dbReference type="AlphaFoldDB" id="A0A5C6AFN7"/>
<dbReference type="SUPFAM" id="SSF49785">
    <property type="entry name" value="Galactose-binding domain-like"/>
    <property type="match status" value="1"/>
</dbReference>
<dbReference type="InterPro" id="IPR000421">
    <property type="entry name" value="FA58C"/>
</dbReference>
<dbReference type="SUPFAM" id="SSF51445">
    <property type="entry name" value="(Trans)glycosidases"/>
    <property type="match status" value="1"/>
</dbReference>
<dbReference type="EMBL" id="SJPM01000003">
    <property type="protein sequence ID" value="TWT98784.1"/>
    <property type="molecule type" value="Genomic_DNA"/>
</dbReference>
<proteinExistence type="predicted"/>
<dbReference type="Gene3D" id="3.20.20.80">
    <property type="entry name" value="Glycosidases"/>
    <property type="match status" value="1"/>
</dbReference>
<evidence type="ECO:0000313" key="4">
    <source>
        <dbReference type="EMBL" id="TWT98784.1"/>
    </source>
</evidence>
<evidence type="ECO:0000256" key="1">
    <source>
        <dbReference type="SAM" id="Coils"/>
    </source>
</evidence>
<dbReference type="Proteomes" id="UP000316213">
    <property type="component" value="Unassembled WGS sequence"/>
</dbReference>
<dbReference type="InterPro" id="IPR017853">
    <property type="entry name" value="GH"/>
</dbReference>
<accession>A0A5C6AFN7</accession>
<keyword evidence="1" id="KW-0175">Coiled coil</keyword>
<evidence type="ECO:0000313" key="5">
    <source>
        <dbReference type="Proteomes" id="UP000316213"/>
    </source>
</evidence>
<comment type="caution">
    <text evidence="4">The sequence shown here is derived from an EMBL/GenBank/DDBJ whole genome shotgun (WGS) entry which is preliminary data.</text>
</comment>
<dbReference type="InterPro" id="IPR008979">
    <property type="entry name" value="Galactose-bd-like_sf"/>
</dbReference>
<dbReference type="Gene3D" id="2.60.120.260">
    <property type="entry name" value="Galactose-binding domain-like"/>
    <property type="match status" value="1"/>
</dbReference>
<dbReference type="Pfam" id="PF00754">
    <property type="entry name" value="F5_F8_type_C"/>
    <property type="match status" value="1"/>
</dbReference>
<dbReference type="PANTHER" id="PTHR12631">
    <property type="entry name" value="ALPHA-L-IDURONIDASE"/>
    <property type="match status" value="1"/>
</dbReference>
<feature type="chain" id="PRO_5023036446" description="F5/8 type C domain-containing protein" evidence="2">
    <location>
        <begin position="20"/>
        <end position="1069"/>
    </location>
</feature>